<gene>
    <name evidence="2" type="ORF">SAMN04487949_0961</name>
</gene>
<dbReference type="RefSeq" id="WP_089694585.1">
    <property type="nucleotide sequence ID" value="NZ_FNHL01000001.1"/>
</dbReference>
<feature type="transmembrane region" description="Helical" evidence="1">
    <location>
        <begin position="12"/>
        <end position="32"/>
    </location>
</feature>
<evidence type="ECO:0000313" key="3">
    <source>
        <dbReference type="Proteomes" id="UP000199451"/>
    </source>
</evidence>
<proteinExistence type="predicted"/>
<dbReference type="Proteomes" id="UP000199451">
    <property type="component" value="Unassembled WGS sequence"/>
</dbReference>
<reference evidence="3" key="1">
    <citation type="submission" date="2016-10" db="EMBL/GenBank/DDBJ databases">
        <authorList>
            <person name="Varghese N."/>
            <person name="Submissions S."/>
        </authorList>
    </citation>
    <scope>NUCLEOTIDE SEQUENCE [LARGE SCALE GENOMIC DNA]</scope>
    <source>
        <strain evidence="3">CGMCC 1.10119</strain>
    </source>
</reference>
<protein>
    <submittedName>
        <fullName evidence="2">Uncharacterized protein</fullName>
    </submittedName>
</protein>
<dbReference type="EMBL" id="FNHL01000001">
    <property type="protein sequence ID" value="SDM12788.1"/>
    <property type="molecule type" value="Genomic_DNA"/>
</dbReference>
<sequence>MTDGRLLGSETALFGVVVPVALGLVTTALLVLDGRAALAAGLVAGLTLVAIGAVLALRRGE</sequence>
<accession>A0A1G9QP65</accession>
<keyword evidence="1" id="KW-0472">Membrane</keyword>
<name>A0A1G9QP65_9EURY</name>
<feature type="transmembrane region" description="Helical" evidence="1">
    <location>
        <begin position="38"/>
        <end position="57"/>
    </location>
</feature>
<keyword evidence="1" id="KW-0812">Transmembrane</keyword>
<organism evidence="2 3">
    <name type="scientific">Halogranum gelatinilyticum</name>
    <dbReference type="NCBI Taxonomy" id="660521"/>
    <lineage>
        <taxon>Archaea</taxon>
        <taxon>Methanobacteriati</taxon>
        <taxon>Methanobacteriota</taxon>
        <taxon>Stenosarchaea group</taxon>
        <taxon>Halobacteria</taxon>
        <taxon>Halobacteriales</taxon>
        <taxon>Haloferacaceae</taxon>
    </lineage>
</organism>
<keyword evidence="3" id="KW-1185">Reference proteome</keyword>
<dbReference type="AlphaFoldDB" id="A0A1G9QP65"/>
<evidence type="ECO:0000313" key="2">
    <source>
        <dbReference type="EMBL" id="SDM12788.1"/>
    </source>
</evidence>
<keyword evidence="1" id="KW-1133">Transmembrane helix</keyword>
<evidence type="ECO:0000256" key="1">
    <source>
        <dbReference type="SAM" id="Phobius"/>
    </source>
</evidence>